<reference evidence="7 8" key="1">
    <citation type="submission" date="2019-06" db="EMBL/GenBank/DDBJ databases">
        <title>Genome Sequence of the Brown Rot Fungal Pathogen Monilinia fructicola.</title>
        <authorList>
            <person name="De Miccolis Angelini R.M."/>
            <person name="Landi L."/>
            <person name="Abate D."/>
            <person name="Pollastro S."/>
            <person name="Romanazzi G."/>
            <person name="Faretra F."/>
        </authorList>
    </citation>
    <scope>NUCLEOTIDE SEQUENCE [LARGE SCALE GENOMIC DNA]</scope>
    <source>
        <strain evidence="7 8">Mfrc123</strain>
    </source>
</reference>
<feature type="compositionally biased region" description="Basic and acidic residues" evidence="4">
    <location>
        <begin position="366"/>
        <end position="385"/>
    </location>
</feature>
<feature type="region of interest" description="Disordered" evidence="4">
    <location>
        <begin position="345"/>
        <end position="385"/>
    </location>
</feature>
<comment type="similarity">
    <text evidence="1">Belongs to the UFD1 family.</text>
</comment>
<comment type="caution">
    <text evidence="7">The sequence shown here is derived from an EMBL/GenBank/DDBJ whole genome shotgun (WGS) entry which is preliminary data.</text>
</comment>
<evidence type="ECO:0000259" key="5">
    <source>
        <dbReference type="Pfam" id="PF03152"/>
    </source>
</evidence>
<dbReference type="EMBL" id="VICG01000005">
    <property type="protein sequence ID" value="KAA8571746.1"/>
    <property type="molecule type" value="Genomic_DNA"/>
</dbReference>
<dbReference type="Pfam" id="PF24842">
    <property type="entry name" value="UFD1_N2"/>
    <property type="match status" value="1"/>
</dbReference>
<dbReference type="InterPro" id="IPR055418">
    <property type="entry name" value="UFD1_N2"/>
</dbReference>
<feature type="domain" description="Ubiquitin fusion degradation protein UFD1 N-terminal subdomain 2" evidence="6">
    <location>
        <begin position="134"/>
        <end position="211"/>
    </location>
</feature>
<evidence type="ECO:0000256" key="1">
    <source>
        <dbReference type="ARBA" id="ARBA00006043"/>
    </source>
</evidence>
<dbReference type="Proteomes" id="UP000322873">
    <property type="component" value="Unassembled WGS sequence"/>
</dbReference>
<organism evidence="7 8">
    <name type="scientific">Monilinia fructicola</name>
    <name type="common">Brown rot fungus</name>
    <name type="synonym">Ciboria fructicola</name>
    <dbReference type="NCBI Taxonomy" id="38448"/>
    <lineage>
        <taxon>Eukaryota</taxon>
        <taxon>Fungi</taxon>
        <taxon>Dikarya</taxon>
        <taxon>Ascomycota</taxon>
        <taxon>Pezizomycotina</taxon>
        <taxon>Leotiomycetes</taxon>
        <taxon>Helotiales</taxon>
        <taxon>Sclerotiniaceae</taxon>
        <taxon>Monilinia</taxon>
    </lineage>
</organism>
<dbReference type="PANTHER" id="PTHR12555">
    <property type="entry name" value="UBIQUITIN FUSION DEGRADATON PROTEIN 1"/>
    <property type="match status" value="1"/>
</dbReference>
<dbReference type="Pfam" id="PF03152">
    <property type="entry name" value="UFD1_N1"/>
    <property type="match status" value="1"/>
</dbReference>
<dbReference type="InterPro" id="IPR055417">
    <property type="entry name" value="UFD1_N1"/>
</dbReference>
<gene>
    <name evidence="7" type="ORF">EYC84_001722</name>
</gene>
<dbReference type="AlphaFoldDB" id="A0A5M9JV34"/>
<evidence type="ECO:0000313" key="8">
    <source>
        <dbReference type="Proteomes" id="UP000322873"/>
    </source>
</evidence>
<dbReference type="VEuPathDB" id="FungiDB:MFRU_035g00040"/>
<dbReference type="GO" id="GO:0032182">
    <property type="term" value="F:ubiquitin-like protein binding"/>
    <property type="evidence" value="ECO:0007669"/>
    <property type="project" value="UniProtKB-ARBA"/>
</dbReference>
<dbReference type="GO" id="GO:0031593">
    <property type="term" value="F:polyubiquitin modification-dependent protein binding"/>
    <property type="evidence" value="ECO:0007669"/>
    <property type="project" value="TreeGrafter"/>
</dbReference>
<sequence>MSYSGFYEGDDPAAMYQMLQQRGVRAPPKRFDEYYRCYPTVMIPGPERENLNYGGKIIMPPSALEKLTRLHITYPMLFELINGQGSSGPKLTHAGVLEFIADEGKVYLPHWMMQTLELETGDLFQIKSTDLPPASLIKLQPQSVNFLDISNPKAVLEKAFRDFSTVTKGDIFSFYYNDTVYDVAVLEVKPVTDKMGVSMLETDVSVDFAAPLGYVEPTPTRVSGSGTSTPRSAIGGLPAGGMLHSQGTMAQAINYDSIAPTSNSVAQGAKAASSNFVSGGHKLNAKKGAKTPTPTASTPVAGVSTNTPVVSVRRTNGPQPLRLPPNKLFFGYEIKPVKTQADKHKENADARQPHFSGQGQLLKTGKKVEAKIEPAPESHAKGDSVGRRRAMLQAFRDLVNTGAWEVGVSYNEIVKTSITWQGRQIPESIGDQCPWKLLTGYFSSMDLQKIFAFQLKSRFSPPMSKAHEKLRLWI</sequence>
<keyword evidence="8" id="KW-1185">Reference proteome</keyword>
<keyword evidence="2" id="KW-0833">Ubl conjugation pathway</keyword>
<dbReference type="GO" id="GO:0036503">
    <property type="term" value="P:ERAD pathway"/>
    <property type="evidence" value="ECO:0007669"/>
    <property type="project" value="TreeGrafter"/>
</dbReference>
<proteinExistence type="inferred from homology"/>
<evidence type="ECO:0000256" key="3">
    <source>
        <dbReference type="ARBA" id="ARBA00074895"/>
    </source>
</evidence>
<dbReference type="GO" id="GO:0006511">
    <property type="term" value="P:ubiquitin-dependent protein catabolic process"/>
    <property type="evidence" value="ECO:0007669"/>
    <property type="project" value="InterPro"/>
</dbReference>
<evidence type="ECO:0000313" key="7">
    <source>
        <dbReference type="EMBL" id="KAA8571746.1"/>
    </source>
</evidence>
<dbReference type="Gene3D" id="3.10.330.10">
    <property type="match status" value="1"/>
</dbReference>
<accession>A0A5M9JV34</accession>
<protein>
    <recommendedName>
        <fullName evidence="3">Ubiquitin fusion degradation protein 1</fullName>
    </recommendedName>
</protein>
<dbReference type="Gene3D" id="2.40.40.50">
    <property type="entry name" value="Ubiquitin fusion degradation protein UFD1, N-terminal domain"/>
    <property type="match status" value="1"/>
</dbReference>
<evidence type="ECO:0000256" key="4">
    <source>
        <dbReference type="SAM" id="MobiDB-lite"/>
    </source>
</evidence>
<evidence type="ECO:0000256" key="2">
    <source>
        <dbReference type="ARBA" id="ARBA00022786"/>
    </source>
</evidence>
<feature type="domain" description="Ubiquitin fusion degradation protein UFD1 N-terminal subdomain 1" evidence="5">
    <location>
        <begin position="31"/>
        <end position="132"/>
    </location>
</feature>
<dbReference type="PANTHER" id="PTHR12555:SF13">
    <property type="entry name" value="UBIQUITIN RECOGNITION FACTOR IN ER-ASSOCIATED DEGRADATION PROTEIN 1"/>
    <property type="match status" value="1"/>
</dbReference>
<dbReference type="GO" id="GO:0034098">
    <property type="term" value="C:VCP-NPL4-UFD1 AAA ATPase complex"/>
    <property type="evidence" value="ECO:0007669"/>
    <property type="project" value="TreeGrafter"/>
</dbReference>
<dbReference type="InterPro" id="IPR042299">
    <property type="entry name" value="Ufd1-like_Nn"/>
</dbReference>
<evidence type="ECO:0000259" key="6">
    <source>
        <dbReference type="Pfam" id="PF24842"/>
    </source>
</evidence>
<name>A0A5M9JV34_MONFR</name>
<dbReference type="FunFam" id="2.40.40.50:FF:000001">
    <property type="entry name" value="Ubiquitin fusion degradation protein 1 homolog"/>
    <property type="match status" value="1"/>
</dbReference>
<dbReference type="InterPro" id="IPR004854">
    <property type="entry name" value="Ufd1-like"/>
</dbReference>